<evidence type="ECO:0000256" key="4">
    <source>
        <dbReference type="PROSITE-ProRule" id="PRU01161"/>
    </source>
</evidence>
<dbReference type="CDD" id="cd07209">
    <property type="entry name" value="Pat_hypo_Ecoli_Z1214_like"/>
    <property type="match status" value="1"/>
</dbReference>
<dbReference type="InterPro" id="IPR002641">
    <property type="entry name" value="PNPLA_dom"/>
</dbReference>
<accession>D2MND9</accession>
<proteinExistence type="predicted"/>
<dbReference type="Proteomes" id="UP000005017">
    <property type="component" value="Unassembled WGS sequence"/>
</dbReference>
<evidence type="ECO:0000259" key="5">
    <source>
        <dbReference type="PROSITE" id="PS51635"/>
    </source>
</evidence>
<dbReference type="GO" id="GO:0016787">
    <property type="term" value="F:hydrolase activity"/>
    <property type="evidence" value="ECO:0007669"/>
    <property type="project" value="UniProtKB-UniRule"/>
</dbReference>
<gene>
    <name evidence="6" type="ORF">HMPREF9013_0163</name>
</gene>
<feature type="short sequence motif" description="DGA/G" evidence="4">
    <location>
        <begin position="176"/>
        <end position="178"/>
    </location>
</feature>
<dbReference type="STRING" id="679192.HMPREF9013_0163"/>
<dbReference type="Gene3D" id="3.40.1090.10">
    <property type="entry name" value="Cytosolic phospholipase A2 catalytic domain"/>
    <property type="match status" value="1"/>
</dbReference>
<dbReference type="PANTHER" id="PTHR14226">
    <property type="entry name" value="NEUROPATHY TARGET ESTERASE/SWISS CHEESE D.MELANOGASTER"/>
    <property type="match status" value="1"/>
</dbReference>
<name>D2MND9_9FIRM</name>
<dbReference type="RefSeq" id="WP_006626910.1">
    <property type="nucleotide sequence ID" value="NZ_ADFR01000003.1"/>
</dbReference>
<comment type="caution">
    <text evidence="6">The sequence shown here is derived from an EMBL/GenBank/DDBJ whole genome shotgun (WGS) entry which is preliminary data.</text>
</comment>
<organism evidence="6 7">
    <name type="scientific">Bulleidia extructa W1219</name>
    <dbReference type="NCBI Taxonomy" id="679192"/>
    <lineage>
        <taxon>Bacteria</taxon>
        <taxon>Bacillati</taxon>
        <taxon>Bacillota</taxon>
        <taxon>Erysipelotrichia</taxon>
        <taxon>Erysipelotrichales</taxon>
        <taxon>Erysipelotrichaceae</taxon>
        <taxon>Bulleidia</taxon>
    </lineage>
</organism>
<dbReference type="eggNOG" id="COG1752">
    <property type="taxonomic scope" value="Bacteria"/>
</dbReference>
<protein>
    <submittedName>
        <fullName evidence="6">Phospholipase, patatin family</fullName>
    </submittedName>
</protein>
<sequence>MRALVLSGGGTRGAFELGVIKALKEREAYQFDLICGTSVGALNALFLVQDDWDKMKEMYACLTRDQIIQNFIPDDWQIRTIIEQRKHLSNSIREYFQQKGLDVTPLKKMIDDYYDEEKFFSSPIDFGIVVARAKDKSGVYVNKEMMKTHGKQWLLASASAYPAFPVCTIEGQDYIDGGYFDNVPVDCALQKGADELVVVDLGAKVSHPECMGVPFITYIHPHVELPNFLEFNADMMMRNQRLGYLEARKALGDYEGYHYTFQLFPMPKFFRGFFVNLLRYERKIEIIHTRSSHIKAGYIQEKAVTFSLEKQLDEKGLCVSLLEEVMDLADFNDEIVYTFEDVKKELLITFKKAILGQIPCKKKKRVTSKEAFEFFLQAKISGNEWMSEEKALDFYPNEYVLVQFFIEMMKG</sequence>
<evidence type="ECO:0000313" key="6">
    <source>
        <dbReference type="EMBL" id="EFC05961.1"/>
    </source>
</evidence>
<dbReference type="InterPro" id="IPR050301">
    <property type="entry name" value="NTE"/>
</dbReference>
<feature type="short sequence motif" description="GXSXG" evidence="4">
    <location>
        <begin position="36"/>
        <end position="40"/>
    </location>
</feature>
<dbReference type="SUPFAM" id="SSF52151">
    <property type="entry name" value="FabD/lysophospholipase-like"/>
    <property type="match status" value="1"/>
</dbReference>
<keyword evidence="1 4" id="KW-0378">Hydrolase</keyword>
<dbReference type="PANTHER" id="PTHR14226:SF57">
    <property type="entry name" value="BLR7027 PROTEIN"/>
    <property type="match status" value="1"/>
</dbReference>
<feature type="active site" description="Proton acceptor" evidence="4">
    <location>
        <position position="176"/>
    </location>
</feature>
<evidence type="ECO:0000256" key="3">
    <source>
        <dbReference type="ARBA" id="ARBA00023098"/>
    </source>
</evidence>
<feature type="short sequence motif" description="GXGXXG" evidence="4">
    <location>
        <begin position="8"/>
        <end position="13"/>
    </location>
</feature>
<keyword evidence="7" id="KW-1185">Reference proteome</keyword>
<dbReference type="PROSITE" id="PS51635">
    <property type="entry name" value="PNPLA"/>
    <property type="match status" value="1"/>
</dbReference>
<evidence type="ECO:0000256" key="1">
    <source>
        <dbReference type="ARBA" id="ARBA00022801"/>
    </source>
</evidence>
<evidence type="ECO:0000256" key="2">
    <source>
        <dbReference type="ARBA" id="ARBA00022963"/>
    </source>
</evidence>
<feature type="active site" description="Nucleophile" evidence="4">
    <location>
        <position position="38"/>
    </location>
</feature>
<dbReference type="InterPro" id="IPR016035">
    <property type="entry name" value="Acyl_Trfase/lysoPLipase"/>
</dbReference>
<evidence type="ECO:0000313" key="7">
    <source>
        <dbReference type="Proteomes" id="UP000005017"/>
    </source>
</evidence>
<dbReference type="AlphaFoldDB" id="D2MND9"/>
<dbReference type="Pfam" id="PF01734">
    <property type="entry name" value="Patatin"/>
    <property type="match status" value="1"/>
</dbReference>
<keyword evidence="2 4" id="KW-0442">Lipid degradation</keyword>
<dbReference type="EMBL" id="ADFR01000003">
    <property type="protein sequence ID" value="EFC05961.1"/>
    <property type="molecule type" value="Genomic_DNA"/>
</dbReference>
<dbReference type="OrthoDB" id="9770965at2"/>
<keyword evidence="3 4" id="KW-0443">Lipid metabolism</keyword>
<dbReference type="GO" id="GO:0016042">
    <property type="term" value="P:lipid catabolic process"/>
    <property type="evidence" value="ECO:0007669"/>
    <property type="project" value="UniProtKB-UniRule"/>
</dbReference>
<feature type="domain" description="PNPLA" evidence="5">
    <location>
        <begin position="4"/>
        <end position="189"/>
    </location>
</feature>
<reference evidence="7" key="1">
    <citation type="submission" date="2009-12" db="EMBL/GenBank/DDBJ databases">
        <title>Sequence of Clostridiales genomosp. BVAB3 str. UPII9-5.</title>
        <authorList>
            <person name="Madupu R."/>
            <person name="Durkin A.S."/>
            <person name="Torralba M."/>
            <person name="Methe B."/>
            <person name="Sutton G.G."/>
            <person name="Strausberg R.L."/>
            <person name="Nelson K.E."/>
        </authorList>
    </citation>
    <scope>NUCLEOTIDE SEQUENCE [LARGE SCALE GENOMIC DNA]</scope>
    <source>
        <strain evidence="7">W1219</strain>
    </source>
</reference>